<reference evidence="1 2" key="1">
    <citation type="submission" date="2021-01" db="EMBL/GenBank/DDBJ databases">
        <title>Carboxyliciviraga sp.nov., isolated from coastal sediments.</title>
        <authorList>
            <person name="Lu D."/>
            <person name="Zhang T."/>
        </authorList>
    </citation>
    <scope>NUCLEOTIDE SEQUENCE [LARGE SCALE GENOMIC DNA]</scope>
    <source>
        <strain evidence="1 2">N1Y132</strain>
    </source>
</reference>
<organism evidence="1 2">
    <name type="scientific">Carboxylicivirga marina</name>
    <dbReference type="NCBI Taxonomy" id="2800988"/>
    <lineage>
        <taxon>Bacteria</taxon>
        <taxon>Pseudomonadati</taxon>
        <taxon>Bacteroidota</taxon>
        <taxon>Bacteroidia</taxon>
        <taxon>Marinilabiliales</taxon>
        <taxon>Marinilabiliaceae</taxon>
        <taxon>Carboxylicivirga</taxon>
    </lineage>
</organism>
<protein>
    <submittedName>
        <fullName evidence="1">Uncharacterized protein</fullName>
    </submittedName>
</protein>
<gene>
    <name evidence="1" type="ORF">JIV24_15850</name>
</gene>
<dbReference type="Proteomes" id="UP000605676">
    <property type="component" value="Unassembled WGS sequence"/>
</dbReference>
<accession>A0ABS1HMG6</accession>
<evidence type="ECO:0000313" key="1">
    <source>
        <dbReference type="EMBL" id="MBK3518821.1"/>
    </source>
</evidence>
<keyword evidence="2" id="KW-1185">Reference proteome</keyword>
<dbReference type="EMBL" id="JAENRR010000043">
    <property type="protein sequence ID" value="MBK3518821.1"/>
    <property type="molecule type" value="Genomic_DNA"/>
</dbReference>
<comment type="caution">
    <text evidence="1">The sequence shown here is derived from an EMBL/GenBank/DDBJ whole genome shotgun (WGS) entry which is preliminary data.</text>
</comment>
<dbReference type="RefSeq" id="WP_200466040.1">
    <property type="nucleotide sequence ID" value="NZ_JAENRR010000043.1"/>
</dbReference>
<proteinExistence type="predicted"/>
<name>A0ABS1HMG6_9BACT</name>
<sequence>MNTLASYLVLLQKQLSEVDERNFDFASWKSATLLLVTSCFGTNSAQVAAIDKIDYAYNSWALRDESGTTDPIRRECKTTLSVIISELQIKAESNTETTGSSQSNSLNFMWLPFEDELTGASLKKLKSIISQPNVPDEEIELFLKDLPNQTLVNIIRNTLTSKEFKEWISQ</sequence>
<evidence type="ECO:0000313" key="2">
    <source>
        <dbReference type="Proteomes" id="UP000605676"/>
    </source>
</evidence>